<dbReference type="InterPro" id="IPR012338">
    <property type="entry name" value="Beta-lactam/transpept-like"/>
</dbReference>
<dbReference type="PANTHER" id="PTHR43283">
    <property type="entry name" value="BETA-LACTAMASE-RELATED"/>
    <property type="match status" value="1"/>
</dbReference>
<dbReference type="PANTHER" id="PTHR43283:SF15">
    <property type="entry name" value="CONSERVED PROTEIN"/>
    <property type="match status" value="1"/>
</dbReference>
<dbReference type="EC" id="3.1.1.103" evidence="2"/>
<dbReference type="InterPro" id="IPR050789">
    <property type="entry name" value="Diverse_Enzym_Activities"/>
</dbReference>
<dbReference type="Proteomes" id="UP001226160">
    <property type="component" value="Unassembled WGS sequence"/>
</dbReference>
<name>A0AAP4F6E3_9CORY</name>
<dbReference type="AlphaFoldDB" id="A0AAP4F6E3"/>
<dbReference type="RefSeq" id="WP_284589611.1">
    <property type="nucleotide sequence ID" value="NZ_JASNVP010000004.1"/>
</dbReference>
<proteinExistence type="predicted"/>
<organism evidence="2 3">
    <name type="scientific">Corynebacterium propinquum</name>
    <dbReference type="NCBI Taxonomy" id="43769"/>
    <lineage>
        <taxon>Bacteria</taxon>
        <taxon>Bacillati</taxon>
        <taxon>Actinomycetota</taxon>
        <taxon>Actinomycetes</taxon>
        <taxon>Mycobacteriales</taxon>
        <taxon>Corynebacteriaceae</taxon>
        <taxon>Corynebacterium</taxon>
    </lineage>
</organism>
<dbReference type="Gene3D" id="3.40.710.10">
    <property type="entry name" value="DD-peptidase/beta-lactamase superfamily"/>
    <property type="match status" value="1"/>
</dbReference>
<gene>
    <name evidence="2" type="ORF">QPX54_05425</name>
</gene>
<feature type="domain" description="Beta-lactamase-related" evidence="1">
    <location>
        <begin position="21"/>
        <end position="257"/>
    </location>
</feature>
<reference evidence="2" key="1">
    <citation type="submission" date="2023-05" db="EMBL/GenBank/DDBJ databases">
        <title>Metabolic capabilities are highly conserved among human nasal-associated Corynebacterium species in pangenomic analyses.</title>
        <authorList>
            <person name="Tran T.H."/>
            <person name="Roberts A.Q."/>
            <person name="Escapa I.F."/>
            <person name="Gao W."/>
            <person name="Conlan S."/>
            <person name="Kong H."/>
            <person name="Segre J.A."/>
            <person name="Kelly M.S."/>
            <person name="Lemon K.P."/>
        </authorList>
    </citation>
    <scope>NUCLEOTIDE SEQUENCE</scope>
    <source>
        <strain evidence="2">KPL2654</strain>
    </source>
</reference>
<dbReference type="EMBL" id="JASNVP010000004">
    <property type="protein sequence ID" value="MDK4325957.1"/>
    <property type="molecule type" value="Genomic_DNA"/>
</dbReference>
<evidence type="ECO:0000313" key="2">
    <source>
        <dbReference type="EMBL" id="MDK4325957.1"/>
    </source>
</evidence>
<evidence type="ECO:0000259" key="1">
    <source>
        <dbReference type="Pfam" id="PF00144"/>
    </source>
</evidence>
<comment type="caution">
    <text evidence="2">The sequence shown here is derived from an EMBL/GenBank/DDBJ whole genome shotgun (WGS) entry which is preliminary data.</text>
</comment>
<dbReference type="Pfam" id="PF00144">
    <property type="entry name" value="Beta-lactamase"/>
    <property type="match status" value="1"/>
</dbReference>
<sequence>MTNQEPLTSFDKIADWPVDNAAAALIRDGELAHTLGDDAHVFAVASVTKPVAAYGFAMAVEEGVFEWDTPVGPEGSTVRHLLAHASGIGKDAENPDRAPEERRIYSSAGFEVLQEKLEHETGMDFAEYLKLGLFEPLGMNKTVLKGSSGYALETTAADLARFAQEVLEPTLLDPSTVQAMLTPQFADLRGIVPGYGMQKPCLWGLGFEIHGTKDPHWMGAELPDNAVGHFGMNGSFLWLVPDEKIALLALTDKDFGEWAKPLWAETNDAIWKENTG</sequence>
<evidence type="ECO:0000313" key="3">
    <source>
        <dbReference type="Proteomes" id="UP001226160"/>
    </source>
</evidence>
<dbReference type="SUPFAM" id="SSF56601">
    <property type="entry name" value="beta-lactamase/transpeptidase-like"/>
    <property type="match status" value="1"/>
</dbReference>
<keyword evidence="2" id="KW-0378">Hydrolase</keyword>
<protein>
    <submittedName>
        <fullName evidence="2">Serine hydrolase domain-containing protein</fullName>
        <ecNumber evidence="2">3.1.1.103</ecNumber>
    </submittedName>
</protein>
<accession>A0AAP4F6E3</accession>
<dbReference type="InterPro" id="IPR001466">
    <property type="entry name" value="Beta-lactam-related"/>
</dbReference>
<dbReference type="GO" id="GO:0016787">
    <property type="term" value="F:hydrolase activity"/>
    <property type="evidence" value="ECO:0007669"/>
    <property type="project" value="UniProtKB-KW"/>
</dbReference>